<evidence type="ECO:0000256" key="1">
    <source>
        <dbReference type="SAM" id="MobiDB-lite"/>
    </source>
</evidence>
<evidence type="ECO:0000313" key="3">
    <source>
        <dbReference type="EMBL" id="KAE9049079.1"/>
    </source>
</evidence>
<comment type="caution">
    <text evidence="3">The sequence shown here is derived from an EMBL/GenBank/DDBJ whole genome shotgun (WGS) entry which is preliminary data.</text>
</comment>
<feature type="signal peptide" evidence="2">
    <location>
        <begin position="1"/>
        <end position="28"/>
    </location>
</feature>
<sequence>MSSHNSRTQTLIRLISLWELHLGLRVSASHVRRIDNSAADSGSRRWESPHDANLFEHLTRGWTHAAPLPTVAALDNVWHDISASTLLPSAPTRDTPAPSRSGAPGLPSEGSIGGFAAMVPTPRN</sequence>
<reference evidence="3 4" key="1">
    <citation type="submission" date="2018-09" db="EMBL/GenBank/DDBJ databases">
        <title>Genomic investigation of the strawberry pathogen Phytophthora fragariae indicates pathogenicity is determined by transcriptional variation in three key races.</title>
        <authorList>
            <person name="Adams T.M."/>
            <person name="Armitage A.D."/>
            <person name="Sobczyk M.K."/>
            <person name="Bates H.J."/>
            <person name="Dunwell J.M."/>
            <person name="Nellist C.F."/>
            <person name="Harrison R.J."/>
        </authorList>
    </citation>
    <scope>NUCLEOTIDE SEQUENCE [LARGE SCALE GENOMIC DNA]</scope>
    <source>
        <strain evidence="3 4">SCRP324</strain>
    </source>
</reference>
<organism evidence="3 4">
    <name type="scientific">Phytophthora rubi</name>
    <dbReference type="NCBI Taxonomy" id="129364"/>
    <lineage>
        <taxon>Eukaryota</taxon>
        <taxon>Sar</taxon>
        <taxon>Stramenopiles</taxon>
        <taxon>Oomycota</taxon>
        <taxon>Peronosporomycetes</taxon>
        <taxon>Peronosporales</taxon>
        <taxon>Peronosporaceae</taxon>
        <taxon>Phytophthora</taxon>
    </lineage>
</organism>
<name>A0A6A3P667_9STRA</name>
<accession>A0A6A3P667</accession>
<feature type="chain" id="PRO_5025401390" evidence="2">
    <location>
        <begin position="29"/>
        <end position="124"/>
    </location>
</feature>
<dbReference type="Proteomes" id="UP000435112">
    <property type="component" value="Unassembled WGS sequence"/>
</dbReference>
<evidence type="ECO:0000313" key="4">
    <source>
        <dbReference type="Proteomes" id="UP000435112"/>
    </source>
</evidence>
<feature type="region of interest" description="Disordered" evidence="1">
    <location>
        <begin position="86"/>
        <end position="124"/>
    </location>
</feature>
<dbReference type="EMBL" id="QXFU01000002">
    <property type="protein sequence ID" value="KAE9049079.1"/>
    <property type="molecule type" value="Genomic_DNA"/>
</dbReference>
<dbReference type="AlphaFoldDB" id="A0A6A3P667"/>
<dbReference type="OrthoDB" id="10274000at2759"/>
<gene>
    <name evidence="3" type="ORF">PR002_g79</name>
</gene>
<proteinExistence type="predicted"/>
<keyword evidence="2" id="KW-0732">Signal</keyword>
<protein>
    <submittedName>
        <fullName evidence="3">Uncharacterized protein</fullName>
    </submittedName>
</protein>
<evidence type="ECO:0000256" key="2">
    <source>
        <dbReference type="SAM" id="SignalP"/>
    </source>
</evidence>